<protein>
    <submittedName>
        <fullName evidence="1">Uncharacterized protein</fullName>
    </submittedName>
</protein>
<evidence type="ECO:0000313" key="2">
    <source>
        <dbReference type="Proteomes" id="UP001057402"/>
    </source>
</evidence>
<organism evidence="1 2">
    <name type="scientific">Melastoma candidum</name>
    <dbReference type="NCBI Taxonomy" id="119954"/>
    <lineage>
        <taxon>Eukaryota</taxon>
        <taxon>Viridiplantae</taxon>
        <taxon>Streptophyta</taxon>
        <taxon>Embryophyta</taxon>
        <taxon>Tracheophyta</taxon>
        <taxon>Spermatophyta</taxon>
        <taxon>Magnoliopsida</taxon>
        <taxon>eudicotyledons</taxon>
        <taxon>Gunneridae</taxon>
        <taxon>Pentapetalae</taxon>
        <taxon>rosids</taxon>
        <taxon>malvids</taxon>
        <taxon>Myrtales</taxon>
        <taxon>Melastomataceae</taxon>
        <taxon>Melastomatoideae</taxon>
        <taxon>Melastomateae</taxon>
        <taxon>Melastoma</taxon>
    </lineage>
</organism>
<accession>A0ACB9L632</accession>
<name>A0ACB9L632_9MYRT</name>
<gene>
    <name evidence="1" type="ORF">MLD38_040356</name>
</gene>
<comment type="caution">
    <text evidence="1">The sequence shown here is derived from an EMBL/GenBank/DDBJ whole genome shotgun (WGS) entry which is preliminary data.</text>
</comment>
<keyword evidence="2" id="KW-1185">Reference proteome</keyword>
<dbReference type="EMBL" id="CM042891">
    <property type="protein sequence ID" value="KAI4304898.1"/>
    <property type="molecule type" value="Genomic_DNA"/>
</dbReference>
<dbReference type="Proteomes" id="UP001057402">
    <property type="component" value="Chromosome 12"/>
</dbReference>
<sequence length="235" mass="25172">MKIKNKGKVHPSPTTTDPVLLSTLQLLPPTILSLASVLPPHDLQVLSYLLARSLRLSTPNYSSSPSSSHASSSPSSDCDCFNCYTFYWLRWDSSPNRDLIHRVIDAFEEHLSPSSSTSSSSPAAGKSKVGRRRGKDRNGGRNNRELPDIGFQPDVSCSGAPGTGDVMVAEELERNNDDDDDAAVTATEVTSPGGAVPPSPTPTVGGEHKGLARKVLPDVLGILNSRLWNLWSPDG</sequence>
<proteinExistence type="predicted"/>
<reference evidence="2" key="1">
    <citation type="journal article" date="2023" name="Front. Plant Sci.">
        <title>Chromosomal-level genome assembly of Melastoma candidum provides insights into trichome evolution.</title>
        <authorList>
            <person name="Zhong Y."/>
            <person name="Wu W."/>
            <person name="Sun C."/>
            <person name="Zou P."/>
            <person name="Liu Y."/>
            <person name="Dai S."/>
            <person name="Zhou R."/>
        </authorList>
    </citation>
    <scope>NUCLEOTIDE SEQUENCE [LARGE SCALE GENOMIC DNA]</scope>
</reference>
<evidence type="ECO:0000313" key="1">
    <source>
        <dbReference type="EMBL" id="KAI4304898.1"/>
    </source>
</evidence>